<comment type="function">
    <text evidence="11">Catalyzes the condensation of the acetyl group of acetyl-CoA with 3-methyl-2-oxobutanoate (2-ketoisovalerate) to form 3-carboxy-3-hydroxy-4-methylpentanoate (2-isopropylmalate).</text>
</comment>
<dbReference type="PANTHER" id="PTHR10277:SF9">
    <property type="entry name" value="2-ISOPROPYLMALATE SYNTHASE 1, CHLOROPLASTIC-RELATED"/>
    <property type="match status" value="1"/>
</dbReference>
<dbReference type="HAMAP" id="MF_01025">
    <property type="entry name" value="LeuA_type1"/>
    <property type="match status" value="1"/>
</dbReference>
<reference evidence="13 14" key="1">
    <citation type="submission" date="2017-05" db="EMBL/GenBank/DDBJ databases">
        <authorList>
            <person name="Varghese N."/>
            <person name="Submissions S."/>
        </authorList>
    </citation>
    <scope>NUCLEOTIDE SEQUENCE [LARGE SCALE GENOMIC DNA]</scope>
    <source>
        <strain evidence="13 14">DSM 19036</strain>
    </source>
</reference>
<keyword evidence="7 11" id="KW-0808">Transferase</keyword>
<dbReference type="RefSeq" id="WP_142529799.1">
    <property type="nucleotide sequence ID" value="NZ_CBCSJO010000010.1"/>
</dbReference>
<evidence type="ECO:0000259" key="12">
    <source>
        <dbReference type="PROSITE" id="PS50991"/>
    </source>
</evidence>
<protein>
    <recommendedName>
        <fullName evidence="4 11">2-isopropylmalate synthase</fullName>
        <ecNumber evidence="3 11">2.3.3.13</ecNumber>
    </recommendedName>
    <alternativeName>
        <fullName evidence="11">Alpha-IPM synthase</fullName>
    </alternativeName>
    <alternativeName>
        <fullName evidence="11">Alpha-isopropylmalate synthase</fullName>
    </alternativeName>
</protein>
<comment type="pathway">
    <text evidence="1 11">Amino-acid biosynthesis; L-leucine biosynthesis; L-leucine from 3-methyl-2-oxobutanoate: step 1/4.</text>
</comment>
<dbReference type="SUPFAM" id="SSF110921">
    <property type="entry name" value="2-isopropylmalate synthase LeuA, allosteric (dimerisation) domain"/>
    <property type="match status" value="1"/>
</dbReference>
<dbReference type="InterPro" id="IPR005671">
    <property type="entry name" value="LeuA_bact_synth"/>
</dbReference>
<feature type="binding site" evidence="11">
    <location>
        <position position="207"/>
    </location>
    <ligand>
        <name>Mn(2+)</name>
        <dbReference type="ChEBI" id="CHEBI:29035"/>
    </ligand>
</feature>
<keyword evidence="10 11" id="KW-0100">Branched-chain amino acid biosynthesis</keyword>
<dbReference type="SMART" id="SM00917">
    <property type="entry name" value="LeuA_dimer"/>
    <property type="match status" value="1"/>
</dbReference>
<dbReference type="SUPFAM" id="SSF51569">
    <property type="entry name" value="Aldolase"/>
    <property type="match status" value="1"/>
</dbReference>
<evidence type="ECO:0000256" key="9">
    <source>
        <dbReference type="ARBA" id="ARBA00023211"/>
    </source>
</evidence>
<feature type="binding site" evidence="11">
    <location>
        <position position="241"/>
    </location>
    <ligand>
        <name>Mn(2+)</name>
        <dbReference type="ChEBI" id="CHEBI:29035"/>
    </ligand>
</feature>
<dbReference type="GO" id="GO:0030145">
    <property type="term" value="F:manganese ion binding"/>
    <property type="evidence" value="ECO:0007669"/>
    <property type="project" value="UniProtKB-UniRule"/>
</dbReference>
<dbReference type="AlphaFoldDB" id="A0A521F532"/>
<dbReference type="Pfam" id="PF08502">
    <property type="entry name" value="LeuA_dimer"/>
    <property type="match status" value="1"/>
</dbReference>
<dbReference type="GO" id="GO:0005737">
    <property type="term" value="C:cytoplasm"/>
    <property type="evidence" value="ECO:0007669"/>
    <property type="project" value="UniProtKB-UniRule"/>
</dbReference>
<dbReference type="UniPathway" id="UPA00048">
    <property type="reaction ID" value="UER00070"/>
</dbReference>
<feature type="domain" description="Pyruvate carboxyltransferase" evidence="12">
    <location>
        <begin position="8"/>
        <end position="270"/>
    </location>
</feature>
<keyword evidence="8 11" id="KW-0479">Metal-binding</keyword>
<evidence type="ECO:0000256" key="7">
    <source>
        <dbReference type="ARBA" id="ARBA00022679"/>
    </source>
</evidence>
<dbReference type="Gene3D" id="1.10.238.260">
    <property type="match status" value="1"/>
</dbReference>
<dbReference type="GO" id="GO:0003985">
    <property type="term" value="F:acetyl-CoA C-acetyltransferase activity"/>
    <property type="evidence" value="ECO:0007669"/>
    <property type="project" value="UniProtKB-UniRule"/>
</dbReference>
<dbReference type="EMBL" id="FXTN01000010">
    <property type="protein sequence ID" value="SMO90620.1"/>
    <property type="molecule type" value="Genomic_DNA"/>
</dbReference>
<dbReference type="InterPro" id="IPR002034">
    <property type="entry name" value="AIPM/Hcit_synth_CS"/>
</dbReference>
<dbReference type="FunFam" id="3.20.20.70:FF:000010">
    <property type="entry name" value="2-isopropylmalate synthase"/>
    <property type="match status" value="1"/>
</dbReference>
<dbReference type="GO" id="GO:0009098">
    <property type="term" value="P:L-leucine biosynthetic process"/>
    <property type="evidence" value="ECO:0007669"/>
    <property type="project" value="UniProtKB-UniRule"/>
</dbReference>
<dbReference type="Pfam" id="PF22617">
    <property type="entry name" value="HCS_D2"/>
    <property type="match status" value="1"/>
</dbReference>
<feature type="binding site" evidence="11">
    <location>
        <position position="205"/>
    </location>
    <ligand>
        <name>Mn(2+)</name>
        <dbReference type="ChEBI" id="CHEBI:29035"/>
    </ligand>
</feature>
<comment type="cofactor">
    <cofactor evidence="11">
        <name>Mn(2+)</name>
        <dbReference type="ChEBI" id="CHEBI:29035"/>
    </cofactor>
</comment>
<evidence type="ECO:0000256" key="2">
    <source>
        <dbReference type="ARBA" id="ARBA00009396"/>
    </source>
</evidence>
<sequence>MLHDPNRVYVFDTTLRDGEQVPGCQLSTPEKIEIAKALEALGVDVIEAGFPISSPGDFQSVVELSKAVSEPVICALTRANKGDIDAAVAALKYAKRPRIHTGIGASDMHIKYKFNSTREDILVRAVDAVKYAKQFVEDIEFYAEDAGRADDIFLAQMIEAVIAAGATVVNIPDTNGYCLPEQYGAKILYLKENVKNIDQAIISVHCHNDLGLATANTLAGVINGARQVECTINGIGERAGNTALEEVVMVLKTHHAALNLSTNINSKHFTKISSQVSRMMRMPVQPNKAIVGQNAFAHSSGIHQDGFLKHRENYEIINPEDVGLDEAGIILTARSGRHALKHHLERLSYVIDKINLDQVYEKFLIMADQKKEISDNDLLALMSDGEEDTYKNGYKLNSLQVVCGDSASPTATVKLEYEGVEHEAKAEGNGPVNATIKAIESVIGKDIVLKELTIQAIHGGSDDVSKVNMRVSYEDKSYLGFGFSTDIVKASADAYLDALNKFL</sequence>
<dbReference type="Gene3D" id="3.20.20.70">
    <property type="entry name" value="Aldolase class I"/>
    <property type="match status" value="1"/>
</dbReference>
<dbReference type="PROSITE" id="PS00816">
    <property type="entry name" value="AIPM_HOMOCIT_SYNTH_2"/>
    <property type="match status" value="1"/>
</dbReference>
<dbReference type="EC" id="2.3.3.13" evidence="3 11"/>
<gene>
    <name evidence="11" type="primary">leuA</name>
    <name evidence="13" type="ORF">SAMN06265348_11079</name>
</gene>
<dbReference type="PANTHER" id="PTHR10277">
    <property type="entry name" value="HOMOCITRATE SYNTHASE-RELATED"/>
    <property type="match status" value="1"/>
</dbReference>
<feature type="binding site" evidence="11">
    <location>
        <position position="17"/>
    </location>
    <ligand>
        <name>Mn(2+)</name>
        <dbReference type="ChEBI" id="CHEBI:29035"/>
    </ligand>
</feature>
<dbReference type="CDD" id="cd07940">
    <property type="entry name" value="DRE_TIM_IPMS"/>
    <property type="match status" value="1"/>
</dbReference>
<dbReference type="InterPro" id="IPR036230">
    <property type="entry name" value="LeuA_allosteric_dom_sf"/>
</dbReference>
<evidence type="ECO:0000256" key="8">
    <source>
        <dbReference type="ARBA" id="ARBA00022723"/>
    </source>
</evidence>
<dbReference type="PROSITE" id="PS50991">
    <property type="entry name" value="PYR_CT"/>
    <property type="match status" value="1"/>
</dbReference>
<dbReference type="NCBIfam" id="NF002086">
    <property type="entry name" value="PRK00915.1-3"/>
    <property type="match status" value="1"/>
</dbReference>
<dbReference type="InterPro" id="IPR000891">
    <property type="entry name" value="PYR_CT"/>
</dbReference>
<dbReference type="NCBIfam" id="TIGR00973">
    <property type="entry name" value="leuA_bact"/>
    <property type="match status" value="1"/>
</dbReference>
<organism evidence="13 14">
    <name type="scientific">Pedobacter westerhofensis</name>
    <dbReference type="NCBI Taxonomy" id="425512"/>
    <lineage>
        <taxon>Bacteria</taxon>
        <taxon>Pseudomonadati</taxon>
        <taxon>Bacteroidota</taxon>
        <taxon>Sphingobacteriia</taxon>
        <taxon>Sphingobacteriales</taxon>
        <taxon>Sphingobacteriaceae</taxon>
        <taxon>Pedobacter</taxon>
    </lineage>
</organism>
<evidence type="ECO:0000256" key="1">
    <source>
        <dbReference type="ARBA" id="ARBA00004689"/>
    </source>
</evidence>
<keyword evidence="6 11" id="KW-0028">Amino-acid biosynthesis</keyword>
<dbReference type="PROSITE" id="PS00815">
    <property type="entry name" value="AIPM_HOMOCIT_SYNTH_1"/>
    <property type="match status" value="1"/>
</dbReference>
<comment type="catalytic activity">
    <reaction evidence="11">
        <text>3-methyl-2-oxobutanoate + acetyl-CoA + H2O = (2S)-2-isopropylmalate + CoA + H(+)</text>
        <dbReference type="Rhea" id="RHEA:21524"/>
        <dbReference type="ChEBI" id="CHEBI:1178"/>
        <dbReference type="ChEBI" id="CHEBI:11851"/>
        <dbReference type="ChEBI" id="CHEBI:15377"/>
        <dbReference type="ChEBI" id="CHEBI:15378"/>
        <dbReference type="ChEBI" id="CHEBI:57287"/>
        <dbReference type="ChEBI" id="CHEBI:57288"/>
        <dbReference type="EC" id="2.3.3.13"/>
    </reaction>
</comment>
<comment type="similarity">
    <text evidence="2 11">Belongs to the alpha-IPM synthase/homocitrate synthase family. LeuA type 1 subfamily.</text>
</comment>
<dbReference type="InterPro" id="IPR050073">
    <property type="entry name" value="2-IPM_HCS-like"/>
</dbReference>
<dbReference type="InterPro" id="IPR013785">
    <property type="entry name" value="Aldolase_TIM"/>
</dbReference>
<dbReference type="InterPro" id="IPR054691">
    <property type="entry name" value="LeuA/HCS_post-cat"/>
</dbReference>
<name>A0A521F532_9SPHI</name>
<dbReference type="GO" id="GO:0003852">
    <property type="term" value="F:2-isopropylmalate synthase activity"/>
    <property type="evidence" value="ECO:0007669"/>
    <property type="project" value="UniProtKB-UniRule"/>
</dbReference>
<proteinExistence type="inferred from homology"/>
<evidence type="ECO:0000256" key="3">
    <source>
        <dbReference type="ARBA" id="ARBA00012973"/>
    </source>
</evidence>
<feature type="region of interest" description="Regulatory domain" evidence="11">
    <location>
        <begin position="395"/>
        <end position="503"/>
    </location>
</feature>
<keyword evidence="9 11" id="KW-0464">Manganese</keyword>
<evidence type="ECO:0000256" key="5">
    <source>
        <dbReference type="ARBA" id="ARBA00022430"/>
    </source>
</evidence>
<dbReference type="FunFam" id="1.10.238.260:FF:000001">
    <property type="entry name" value="2-isopropylmalate synthase"/>
    <property type="match status" value="1"/>
</dbReference>
<evidence type="ECO:0000256" key="4">
    <source>
        <dbReference type="ARBA" id="ARBA00018198"/>
    </source>
</evidence>
<dbReference type="Proteomes" id="UP000320300">
    <property type="component" value="Unassembled WGS sequence"/>
</dbReference>
<comment type="subunit">
    <text evidence="11">Homodimer.</text>
</comment>
<keyword evidence="5 11" id="KW-0432">Leucine biosynthesis</keyword>
<evidence type="ECO:0000256" key="10">
    <source>
        <dbReference type="ARBA" id="ARBA00023304"/>
    </source>
</evidence>
<evidence type="ECO:0000313" key="14">
    <source>
        <dbReference type="Proteomes" id="UP000320300"/>
    </source>
</evidence>
<dbReference type="InterPro" id="IPR013709">
    <property type="entry name" value="2-isopropylmalate_synth_dimer"/>
</dbReference>
<dbReference type="OrthoDB" id="9804858at2"/>
<evidence type="ECO:0000256" key="6">
    <source>
        <dbReference type="ARBA" id="ARBA00022605"/>
    </source>
</evidence>
<evidence type="ECO:0000313" key="13">
    <source>
        <dbReference type="EMBL" id="SMO90620.1"/>
    </source>
</evidence>
<accession>A0A521F532</accession>
<evidence type="ECO:0000256" key="11">
    <source>
        <dbReference type="HAMAP-Rule" id="MF_01025"/>
    </source>
</evidence>
<keyword evidence="11" id="KW-0963">Cytoplasm</keyword>
<dbReference type="Gene3D" id="3.30.160.270">
    <property type="match status" value="1"/>
</dbReference>
<dbReference type="Pfam" id="PF00682">
    <property type="entry name" value="HMGL-like"/>
    <property type="match status" value="1"/>
</dbReference>
<keyword evidence="14" id="KW-1185">Reference proteome</keyword>